<feature type="transmembrane region" description="Helical" evidence="6">
    <location>
        <begin position="48"/>
        <end position="69"/>
    </location>
</feature>
<sequence>MSNQKPKSASQLLAAKKKSVFLFIGLQSLLAIFVALGIFLLMDGLYAYSYLAGACAAIIPSIYMAWRVFGHAGTRAAKDVVRSFYRGEAGKLVLTALMLALMFIAIKPLSAGALLAGFAIAVLSHWLSPLFLKH</sequence>
<dbReference type="AlphaFoldDB" id="A0A501X400"/>
<keyword evidence="3 6" id="KW-0812">Transmembrane</keyword>
<keyword evidence="5 6" id="KW-0472">Membrane</keyword>
<gene>
    <name evidence="7" type="ORF">FJM67_01415</name>
</gene>
<comment type="subcellular location">
    <subcellularLocation>
        <location evidence="1">Cell membrane</location>
        <topology evidence="1">Multi-pass membrane protein</topology>
    </subcellularLocation>
</comment>
<comment type="caution">
    <text evidence="7">The sequence shown here is derived from an EMBL/GenBank/DDBJ whole genome shotgun (WGS) entry which is preliminary data.</text>
</comment>
<name>A0A501X400_9GAMM</name>
<dbReference type="Proteomes" id="UP000315901">
    <property type="component" value="Unassembled WGS sequence"/>
</dbReference>
<keyword evidence="4 6" id="KW-1133">Transmembrane helix</keyword>
<proteinExistence type="predicted"/>
<feature type="transmembrane region" description="Helical" evidence="6">
    <location>
        <begin position="20"/>
        <end position="42"/>
    </location>
</feature>
<evidence type="ECO:0000313" key="8">
    <source>
        <dbReference type="Proteomes" id="UP000315901"/>
    </source>
</evidence>
<reference evidence="7 8" key="1">
    <citation type="submission" date="2019-06" db="EMBL/GenBank/DDBJ databases">
        <title>A novel bacterium of genus Marinomonas, isolated from coastal sand.</title>
        <authorList>
            <person name="Huang H."/>
            <person name="Mo K."/>
            <person name="Hu Y."/>
        </authorList>
    </citation>
    <scope>NUCLEOTIDE SEQUENCE [LARGE SCALE GENOMIC DNA]</scope>
    <source>
        <strain evidence="7 8">HB171799</strain>
    </source>
</reference>
<evidence type="ECO:0000313" key="7">
    <source>
        <dbReference type="EMBL" id="TPE55236.1"/>
    </source>
</evidence>
<evidence type="ECO:0000256" key="2">
    <source>
        <dbReference type="ARBA" id="ARBA00022475"/>
    </source>
</evidence>
<keyword evidence="8" id="KW-1185">Reference proteome</keyword>
<accession>A0A501X400</accession>
<dbReference type="OrthoDB" id="5702716at2"/>
<keyword evidence="2" id="KW-1003">Cell membrane</keyword>
<feature type="transmembrane region" description="Helical" evidence="6">
    <location>
        <begin position="112"/>
        <end position="132"/>
    </location>
</feature>
<dbReference type="GO" id="GO:0005886">
    <property type="term" value="C:plasma membrane"/>
    <property type="evidence" value="ECO:0007669"/>
    <property type="project" value="UniProtKB-SubCell"/>
</dbReference>
<evidence type="ECO:0000256" key="6">
    <source>
        <dbReference type="SAM" id="Phobius"/>
    </source>
</evidence>
<organism evidence="7 8">
    <name type="scientific">Maribrevibacterium harenarium</name>
    <dbReference type="NCBI Taxonomy" id="2589817"/>
    <lineage>
        <taxon>Bacteria</taxon>
        <taxon>Pseudomonadati</taxon>
        <taxon>Pseudomonadota</taxon>
        <taxon>Gammaproteobacteria</taxon>
        <taxon>Oceanospirillales</taxon>
        <taxon>Oceanospirillaceae</taxon>
        <taxon>Maribrevibacterium</taxon>
    </lineage>
</organism>
<evidence type="ECO:0000256" key="1">
    <source>
        <dbReference type="ARBA" id="ARBA00004651"/>
    </source>
</evidence>
<evidence type="ECO:0000256" key="3">
    <source>
        <dbReference type="ARBA" id="ARBA00022692"/>
    </source>
</evidence>
<dbReference type="EMBL" id="VFRR01000002">
    <property type="protein sequence ID" value="TPE55236.1"/>
    <property type="molecule type" value="Genomic_DNA"/>
</dbReference>
<feature type="transmembrane region" description="Helical" evidence="6">
    <location>
        <begin position="89"/>
        <end position="106"/>
    </location>
</feature>
<dbReference type="InterPro" id="IPR005598">
    <property type="entry name" value="ATP_synth_I"/>
</dbReference>
<evidence type="ECO:0000256" key="4">
    <source>
        <dbReference type="ARBA" id="ARBA00022989"/>
    </source>
</evidence>
<dbReference type="Pfam" id="PF03899">
    <property type="entry name" value="ATP-synt_I"/>
    <property type="match status" value="1"/>
</dbReference>
<dbReference type="RefSeq" id="WP_140586900.1">
    <property type="nucleotide sequence ID" value="NZ_VFRR01000002.1"/>
</dbReference>
<protein>
    <submittedName>
        <fullName evidence="7">F0F1 ATP synthase assembly protein I</fullName>
    </submittedName>
</protein>
<evidence type="ECO:0000256" key="5">
    <source>
        <dbReference type="ARBA" id="ARBA00023136"/>
    </source>
</evidence>